<keyword evidence="7" id="KW-0067">ATP-binding</keyword>
<evidence type="ECO:0000256" key="4">
    <source>
        <dbReference type="ARBA" id="ARBA00022679"/>
    </source>
</evidence>
<dbReference type="AlphaFoldDB" id="A0A833RD44"/>
<gene>
    <name evidence="11" type="ORF">FCM35_KLT01567</name>
</gene>
<feature type="domain" description="NOL9 C-terminal" evidence="10">
    <location>
        <begin position="290"/>
        <end position="384"/>
    </location>
</feature>
<keyword evidence="8" id="KW-0539">Nucleus</keyword>
<proteinExistence type="inferred from homology"/>
<dbReference type="GO" id="GO:0005730">
    <property type="term" value="C:nucleolus"/>
    <property type="evidence" value="ECO:0007669"/>
    <property type="project" value="UniProtKB-SubCell"/>
</dbReference>
<keyword evidence="5" id="KW-0547">Nucleotide-binding</keyword>
<comment type="caution">
    <text evidence="11">The sequence shown here is derived from an EMBL/GenBank/DDBJ whole genome shotgun (WGS) entry which is preliminary data.</text>
</comment>
<evidence type="ECO:0000256" key="1">
    <source>
        <dbReference type="ARBA" id="ARBA00004604"/>
    </source>
</evidence>
<reference evidence="11" key="1">
    <citation type="submission" date="2020-01" db="EMBL/GenBank/DDBJ databases">
        <title>Genome sequence of Kobresia littledalei, the first chromosome-level genome in the family Cyperaceae.</title>
        <authorList>
            <person name="Qu G."/>
        </authorList>
    </citation>
    <scope>NUCLEOTIDE SEQUENCE</scope>
    <source>
        <strain evidence="11">C.B.Clarke</strain>
        <tissue evidence="11">Leaf</tissue>
    </source>
</reference>
<dbReference type="InterPro" id="IPR032319">
    <property type="entry name" value="CLP1_P"/>
</dbReference>
<evidence type="ECO:0000256" key="3">
    <source>
        <dbReference type="ARBA" id="ARBA00022552"/>
    </source>
</evidence>
<keyword evidence="6 11" id="KW-0418">Kinase</keyword>
<dbReference type="OrthoDB" id="2405412at2759"/>
<dbReference type="PANTHER" id="PTHR12755:SF3">
    <property type="entry name" value="POLYNUCLEOTIDE 5'-HYDROXYL-KINASE NOL9"/>
    <property type="match status" value="1"/>
</dbReference>
<evidence type="ECO:0000313" key="11">
    <source>
        <dbReference type="EMBL" id="KAF3333876.1"/>
    </source>
</evidence>
<evidence type="ECO:0000256" key="2">
    <source>
        <dbReference type="ARBA" id="ARBA00011003"/>
    </source>
</evidence>
<organism evidence="11 12">
    <name type="scientific">Carex littledalei</name>
    <dbReference type="NCBI Taxonomy" id="544730"/>
    <lineage>
        <taxon>Eukaryota</taxon>
        <taxon>Viridiplantae</taxon>
        <taxon>Streptophyta</taxon>
        <taxon>Embryophyta</taxon>
        <taxon>Tracheophyta</taxon>
        <taxon>Spermatophyta</taxon>
        <taxon>Magnoliopsida</taxon>
        <taxon>Liliopsida</taxon>
        <taxon>Poales</taxon>
        <taxon>Cyperaceae</taxon>
        <taxon>Cyperoideae</taxon>
        <taxon>Cariceae</taxon>
        <taxon>Carex</taxon>
        <taxon>Carex subgen. Euthyceras</taxon>
    </lineage>
</organism>
<comment type="similarity">
    <text evidence="2">Belongs to the Clp1 family. NOL9/GRC3 subfamily.</text>
</comment>
<evidence type="ECO:0000256" key="6">
    <source>
        <dbReference type="ARBA" id="ARBA00022777"/>
    </source>
</evidence>
<keyword evidence="3" id="KW-0698">rRNA processing</keyword>
<protein>
    <submittedName>
        <fullName evidence="11">Polynucleotide 5'-hydroxyl-kinase NOL9-like protein</fullName>
    </submittedName>
</protein>
<accession>A0A833RD44</accession>
<evidence type="ECO:0000259" key="10">
    <source>
        <dbReference type="Pfam" id="PF25467"/>
    </source>
</evidence>
<dbReference type="InterPro" id="IPR057570">
    <property type="entry name" value="NOL9_C"/>
</dbReference>
<dbReference type="GO" id="GO:0005524">
    <property type="term" value="F:ATP binding"/>
    <property type="evidence" value="ECO:0007669"/>
    <property type="project" value="UniProtKB-KW"/>
</dbReference>
<dbReference type="GO" id="GO:0000448">
    <property type="term" value="P:cleavage in ITS2 between 5.8S rRNA and LSU-rRNA of tricistronic rRNA transcript (SSU-rRNA, 5.8S rRNA, LSU-rRNA)"/>
    <property type="evidence" value="ECO:0007669"/>
    <property type="project" value="TreeGrafter"/>
</dbReference>
<name>A0A833RD44_9POAL</name>
<dbReference type="GO" id="GO:0051731">
    <property type="term" value="F:polynucleotide 5'-hydroxyl-kinase activity"/>
    <property type="evidence" value="ECO:0007669"/>
    <property type="project" value="InterPro"/>
</dbReference>
<comment type="subcellular location">
    <subcellularLocation>
        <location evidence="1">Nucleus</location>
        <location evidence="1">Nucleolus</location>
    </subcellularLocation>
</comment>
<dbReference type="SUPFAM" id="SSF52540">
    <property type="entry name" value="P-loop containing nucleoside triphosphate hydrolases"/>
    <property type="match status" value="1"/>
</dbReference>
<dbReference type="InterPro" id="IPR045116">
    <property type="entry name" value="Clp1/Grc3"/>
</dbReference>
<evidence type="ECO:0000313" key="12">
    <source>
        <dbReference type="Proteomes" id="UP000623129"/>
    </source>
</evidence>
<dbReference type="InterPro" id="IPR027417">
    <property type="entry name" value="P-loop_NTPase"/>
</dbReference>
<dbReference type="Pfam" id="PF25467">
    <property type="entry name" value="NOL9_C"/>
    <property type="match status" value="1"/>
</dbReference>
<feature type="domain" description="Clp1 P-loop" evidence="9">
    <location>
        <begin position="67"/>
        <end position="269"/>
    </location>
</feature>
<evidence type="ECO:0000256" key="7">
    <source>
        <dbReference type="ARBA" id="ARBA00022840"/>
    </source>
</evidence>
<dbReference type="Proteomes" id="UP000623129">
    <property type="component" value="Unassembled WGS sequence"/>
</dbReference>
<keyword evidence="12" id="KW-1185">Reference proteome</keyword>
<keyword evidence="4" id="KW-0808">Transferase</keyword>
<dbReference type="Pfam" id="PF16575">
    <property type="entry name" value="CLP1_P"/>
    <property type="match status" value="1"/>
</dbReference>
<evidence type="ECO:0000256" key="8">
    <source>
        <dbReference type="ARBA" id="ARBA00023242"/>
    </source>
</evidence>
<dbReference type="Gene3D" id="3.40.50.300">
    <property type="entry name" value="P-loop containing nucleotide triphosphate hydrolases"/>
    <property type="match status" value="1"/>
</dbReference>
<sequence>MANKEIDQAVKGLSNLTVTPPFPSLPPPSISSTIYRGLRIPSSWEEAADSIAYDSCTCPPPIVFICGPGNCGKSIFSRILLDTLFKRQLYKRVGYLDTDVGQPEFNTPGCVSLHIIDKETPDLTVLCLKTPEKYLYFGDVCAKANAKDYVFYIFNLYNYFSKKFYKFEDLTESDKPHVPLIVNTSGWIKGFGLDVLVDILRYISPTHVVKVECSEASKNLPGGAFWLFGGQKSNAEIIEICAAQKNTHSISSKKDARTMRDLRFLAYFRQCLPKDLEIPSYAELRRHLASITPFEIFLSKINVTYLHCQDSTKMTSHSLIDRIVGLAISSSIPSSALVSTPWCVGLGIVRSIDIERDTIYLVTPIPLHIVKKVDVLIQGSIEIPYCLGAGHT</sequence>
<dbReference type="PANTHER" id="PTHR12755">
    <property type="entry name" value="CLEAVAGE/POLYADENYLATION FACTOR IA SUBUNIT CLP1P"/>
    <property type="match status" value="1"/>
</dbReference>
<dbReference type="EMBL" id="SWLB01000010">
    <property type="protein sequence ID" value="KAF3333876.1"/>
    <property type="molecule type" value="Genomic_DNA"/>
</dbReference>
<evidence type="ECO:0000256" key="5">
    <source>
        <dbReference type="ARBA" id="ARBA00022741"/>
    </source>
</evidence>
<evidence type="ECO:0000259" key="9">
    <source>
        <dbReference type="Pfam" id="PF16575"/>
    </source>
</evidence>